<dbReference type="GO" id="GO:0006506">
    <property type="term" value="P:GPI anchor biosynthetic process"/>
    <property type="evidence" value="ECO:0007669"/>
    <property type="project" value="TreeGrafter"/>
</dbReference>
<dbReference type="Pfam" id="PF03372">
    <property type="entry name" value="Exo_endo_phos"/>
    <property type="match status" value="1"/>
</dbReference>
<dbReference type="InterPro" id="IPR051916">
    <property type="entry name" value="GPI-anchor_lipid_remodeler"/>
</dbReference>
<feature type="domain" description="Endonuclease/exonuclease/phosphatase" evidence="1">
    <location>
        <begin position="19"/>
        <end position="246"/>
    </location>
</feature>
<dbReference type="GO" id="GO:0003824">
    <property type="term" value="F:catalytic activity"/>
    <property type="evidence" value="ECO:0007669"/>
    <property type="project" value="InterPro"/>
</dbReference>
<dbReference type="PANTHER" id="PTHR14859:SF15">
    <property type="entry name" value="ENDONUCLEASE_EXONUCLEASE_PHOSPHATASE DOMAIN-CONTAINING PROTEIN"/>
    <property type="match status" value="1"/>
</dbReference>
<comment type="caution">
    <text evidence="2">The sequence shown here is derived from an EMBL/GenBank/DDBJ whole genome shotgun (WGS) entry which is preliminary data.</text>
</comment>
<keyword evidence="3" id="KW-1185">Reference proteome</keyword>
<evidence type="ECO:0000313" key="3">
    <source>
        <dbReference type="Proteomes" id="UP000238220"/>
    </source>
</evidence>
<dbReference type="SUPFAM" id="SSF56219">
    <property type="entry name" value="DNase I-like"/>
    <property type="match status" value="1"/>
</dbReference>
<dbReference type="RefSeq" id="WP_104229483.1">
    <property type="nucleotide sequence ID" value="NZ_PSNW01000002.1"/>
</dbReference>
<reference evidence="2 3" key="1">
    <citation type="submission" date="2018-02" db="EMBL/GenBank/DDBJ databases">
        <title>Genome sequencing of Solimonas sp. HR-BB.</title>
        <authorList>
            <person name="Lee Y."/>
            <person name="Jeon C.O."/>
        </authorList>
    </citation>
    <scope>NUCLEOTIDE SEQUENCE [LARGE SCALE GENOMIC DNA]</scope>
    <source>
        <strain evidence="2 3">HR-BB</strain>
    </source>
</reference>
<accession>A0A2S5TJX0</accession>
<organism evidence="2 3">
    <name type="scientific">Solimonas fluminis</name>
    <dbReference type="NCBI Taxonomy" id="2086571"/>
    <lineage>
        <taxon>Bacteria</taxon>
        <taxon>Pseudomonadati</taxon>
        <taxon>Pseudomonadota</taxon>
        <taxon>Gammaproteobacteria</taxon>
        <taxon>Nevskiales</taxon>
        <taxon>Nevskiaceae</taxon>
        <taxon>Solimonas</taxon>
    </lineage>
</organism>
<evidence type="ECO:0000259" key="1">
    <source>
        <dbReference type="Pfam" id="PF03372"/>
    </source>
</evidence>
<dbReference type="OrthoDB" id="5293344at2"/>
<dbReference type="Gene3D" id="3.60.10.10">
    <property type="entry name" value="Endonuclease/exonuclease/phosphatase"/>
    <property type="match status" value="1"/>
</dbReference>
<dbReference type="EMBL" id="PSNW01000002">
    <property type="protein sequence ID" value="PPE75257.1"/>
    <property type="molecule type" value="Genomic_DNA"/>
</dbReference>
<dbReference type="AlphaFoldDB" id="A0A2S5TJX0"/>
<sequence>MTDTAAPTTDAAPSLRVLSLNIQVGMQSHGYHHYLTNAWKHVLPSRGTRAQLDRIAHLASQYDVVALQEADAGSLRTQSLNQVEYLAAQGGFPHWHAAVNRDLRPFAQHALGCLSRVPLKVLRHHPLPGRLRGRGALELELQPQGSAPLRLIVTHLALTRSTRSLQLEYLAEIMRAHPRSLLVGDLNCEPAELAAHGVLQSCGLRSLHEMPTYPSWKPSRIIDHVLAGDGLRISRAHVLAERLSDHLPVVTEIALDTAGP</sequence>
<dbReference type="PANTHER" id="PTHR14859">
    <property type="entry name" value="CALCOFLUOR WHITE HYPERSENSITIVE PROTEIN PRECURSOR"/>
    <property type="match status" value="1"/>
</dbReference>
<proteinExistence type="predicted"/>
<dbReference type="Proteomes" id="UP000238220">
    <property type="component" value="Unassembled WGS sequence"/>
</dbReference>
<dbReference type="GO" id="GO:0016020">
    <property type="term" value="C:membrane"/>
    <property type="evidence" value="ECO:0007669"/>
    <property type="project" value="GOC"/>
</dbReference>
<gene>
    <name evidence="2" type="ORF">C3942_06190</name>
</gene>
<name>A0A2S5TJX0_9GAMM</name>
<dbReference type="InterPro" id="IPR005135">
    <property type="entry name" value="Endo/exonuclease/phosphatase"/>
</dbReference>
<protein>
    <recommendedName>
        <fullName evidence="1">Endonuclease/exonuclease/phosphatase domain-containing protein</fullName>
    </recommendedName>
</protein>
<evidence type="ECO:0000313" key="2">
    <source>
        <dbReference type="EMBL" id="PPE75257.1"/>
    </source>
</evidence>
<dbReference type="InterPro" id="IPR036691">
    <property type="entry name" value="Endo/exonu/phosph_ase_sf"/>
</dbReference>